<dbReference type="PANTHER" id="PTHR47999:SF86">
    <property type="entry name" value="MYB-RELATED PROTEIN MYB4-LIKE"/>
    <property type="match status" value="1"/>
</dbReference>
<evidence type="ECO:0000259" key="11">
    <source>
        <dbReference type="PROSITE" id="PS51294"/>
    </source>
</evidence>
<dbReference type="GO" id="GO:0003677">
    <property type="term" value="F:DNA binding"/>
    <property type="evidence" value="ECO:0007669"/>
    <property type="project" value="UniProtKB-KW"/>
</dbReference>
<keyword evidence="3" id="KW-0805">Transcription regulation</keyword>
<gene>
    <name evidence="12" type="ORF">K2173_017344</name>
</gene>
<feature type="compositionally biased region" description="Polar residues" evidence="9">
    <location>
        <begin position="138"/>
        <end position="149"/>
    </location>
</feature>
<evidence type="ECO:0000256" key="6">
    <source>
        <dbReference type="ARBA" id="ARBA00023163"/>
    </source>
</evidence>
<evidence type="ECO:0000313" key="13">
    <source>
        <dbReference type="Proteomes" id="UP001159364"/>
    </source>
</evidence>
<feature type="domain" description="HTH myb-type" evidence="11">
    <location>
        <begin position="9"/>
        <end position="61"/>
    </location>
</feature>
<dbReference type="SMART" id="SM00717">
    <property type="entry name" value="SANT"/>
    <property type="match status" value="2"/>
</dbReference>
<sequence length="280" mass="31417">MGRSPCCSKEGLNRGAWTALEDKILTAYIKAHGEGKWRNLPKRAGLKRCGKSCRLRWLNYLRPDIKRGNISNDEEELIIRLHKLLGNRWSLIAGRLPGRTDNEIKNYWNTTLVKKANAQSASLQSKIKSPTKCRPITTEPTTVDQSSPTASRVIRTKATRCTKVMIALESPPPLELQVPTTNQLQVSDLSPAFCSGDDGQELHNLEQDASQFFNFNFQASNGSELQVDYDEYNQDLGIPVHSTTLEEPMFKEWNTDSILEGNATLDLEAITSLLDSAEWP</sequence>
<feature type="domain" description="Myb-like" evidence="10">
    <location>
        <begin position="62"/>
        <end position="112"/>
    </location>
</feature>
<dbReference type="FunFam" id="1.10.10.60:FF:000302">
    <property type="entry name" value="Transcription factor TT2"/>
    <property type="match status" value="1"/>
</dbReference>
<evidence type="ECO:0000256" key="1">
    <source>
        <dbReference type="ARBA" id="ARBA00004123"/>
    </source>
</evidence>
<evidence type="ECO:0000259" key="10">
    <source>
        <dbReference type="PROSITE" id="PS50090"/>
    </source>
</evidence>
<dbReference type="AlphaFoldDB" id="A0AAV8TM12"/>
<keyword evidence="7" id="KW-0539">Nucleus</keyword>
<dbReference type="Gene3D" id="1.10.10.60">
    <property type="entry name" value="Homeodomain-like"/>
    <property type="match status" value="2"/>
</dbReference>
<evidence type="ECO:0000256" key="5">
    <source>
        <dbReference type="ARBA" id="ARBA00023159"/>
    </source>
</evidence>
<evidence type="ECO:0000256" key="9">
    <source>
        <dbReference type="SAM" id="MobiDB-lite"/>
    </source>
</evidence>
<proteinExistence type="predicted"/>
<dbReference type="InterPro" id="IPR015495">
    <property type="entry name" value="Myb_TF_plants"/>
</dbReference>
<comment type="subcellular location">
    <subcellularLocation>
        <location evidence="1">Nucleus</location>
    </subcellularLocation>
</comment>
<dbReference type="InterPro" id="IPR001005">
    <property type="entry name" value="SANT/Myb"/>
</dbReference>
<dbReference type="SUPFAM" id="SSF46689">
    <property type="entry name" value="Homeodomain-like"/>
    <property type="match status" value="1"/>
</dbReference>
<dbReference type="FunFam" id="1.10.10.60:FF:000001">
    <property type="entry name" value="MYB-related transcription factor"/>
    <property type="match status" value="1"/>
</dbReference>
<dbReference type="Pfam" id="PF00249">
    <property type="entry name" value="Myb_DNA-binding"/>
    <property type="match status" value="2"/>
</dbReference>
<dbReference type="InterPro" id="IPR017930">
    <property type="entry name" value="Myb_dom"/>
</dbReference>
<dbReference type="PROSITE" id="PS51294">
    <property type="entry name" value="HTH_MYB"/>
    <property type="match status" value="2"/>
</dbReference>
<dbReference type="InterPro" id="IPR009057">
    <property type="entry name" value="Homeodomain-like_sf"/>
</dbReference>
<feature type="region of interest" description="Disordered" evidence="9">
    <location>
        <begin position="127"/>
        <end position="149"/>
    </location>
</feature>
<evidence type="ECO:0000256" key="2">
    <source>
        <dbReference type="ARBA" id="ARBA00022737"/>
    </source>
</evidence>
<protein>
    <recommendedName>
        <fullName evidence="8">Myb-related protein 123</fullName>
    </recommendedName>
</protein>
<dbReference type="PANTHER" id="PTHR47999">
    <property type="entry name" value="TRANSCRIPTION FACTOR MYB8-RELATED-RELATED"/>
    <property type="match status" value="1"/>
</dbReference>
<organism evidence="12 13">
    <name type="scientific">Erythroxylum novogranatense</name>
    <dbReference type="NCBI Taxonomy" id="1862640"/>
    <lineage>
        <taxon>Eukaryota</taxon>
        <taxon>Viridiplantae</taxon>
        <taxon>Streptophyta</taxon>
        <taxon>Embryophyta</taxon>
        <taxon>Tracheophyta</taxon>
        <taxon>Spermatophyta</taxon>
        <taxon>Magnoliopsida</taxon>
        <taxon>eudicotyledons</taxon>
        <taxon>Gunneridae</taxon>
        <taxon>Pentapetalae</taxon>
        <taxon>rosids</taxon>
        <taxon>fabids</taxon>
        <taxon>Malpighiales</taxon>
        <taxon>Erythroxylaceae</taxon>
        <taxon>Erythroxylum</taxon>
    </lineage>
</organism>
<evidence type="ECO:0000256" key="8">
    <source>
        <dbReference type="ARBA" id="ARBA00083772"/>
    </source>
</evidence>
<keyword evidence="2" id="KW-0677">Repeat</keyword>
<keyword evidence="6" id="KW-0804">Transcription</keyword>
<accession>A0AAV8TM12</accession>
<keyword evidence="5" id="KW-0010">Activator</keyword>
<dbReference type="EMBL" id="JAIWQS010000004">
    <property type="protein sequence ID" value="KAJ8767300.1"/>
    <property type="molecule type" value="Genomic_DNA"/>
</dbReference>
<dbReference type="Proteomes" id="UP001159364">
    <property type="component" value="Linkage Group LG04"/>
</dbReference>
<dbReference type="PROSITE" id="PS50090">
    <property type="entry name" value="MYB_LIKE"/>
    <property type="match status" value="2"/>
</dbReference>
<name>A0AAV8TM12_9ROSI</name>
<dbReference type="CDD" id="cd00167">
    <property type="entry name" value="SANT"/>
    <property type="match status" value="2"/>
</dbReference>
<keyword evidence="4" id="KW-0238">DNA-binding</keyword>
<reference evidence="12 13" key="1">
    <citation type="submission" date="2021-09" db="EMBL/GenBank/DDBJ databases">
        <title>Genomic insights and catalytic innovation underlie evolution of tropane alkaloids biosynthesis.</title>
        <authorList>
            <person name="Wang Y.-J."/>
            <person name="Tian T."/>
            <person name="Huang J.-P."/>
            <person name="Huang S.-X."/>
        </authorList>
    </citation>
    <scope>NUCLEOTIDE SEQUENCE [LARGE SCALE GENOMIC DNA]</scope>
    <source>
        <strain evidence="12">KIB-2018</strain>
        <tissue evidence="12">Leaf</tissue>
    </source>
</reference>
<evidence type="ECO:0000256" key="7">
    <source>
        <dbReference type="ARBA" id="ARBA00023242"/>
    </source>
</evidence>
<dbReference type="GO" id="GO:0005634">
    <property type="term" value="C:nucleus"/>
    <property type="evidence" value="ECO:0007669"/>
    <property type="project" value="UniProtKB-SubCell"/>
</dbReference>
<feature type="domain" description="HTH myb-type" evidence="11">
    <location>
        <begin position="62"/>
        <end position="116"/>
    </location>
</feature>
<evidence type="ECO:0000256" key="3">
    <source>
        <dbReference type="ARBA" id="ARBA00023015"/>
    </source>
</evidence>
<comment type="caution">
    <text evidence="12">The sequence shown here is derived from an EMBL/GenBank/DDBJ whole genome shotgun (WGS) entry which is preliminary data.</text>
</comment>
<keyword evidence="13" id="KW-1185">Reference proteome</keyword>
<evidence type="ECO:0000256" key="4">
    <source>
        <dbReference type="ARBA" id="ARBA00023125"/>
    </source>
</evidence>
<evidence type="ECO:0000313" key="12">
    <source>
        <dbReference type="EMBL" id="KAJ8767300.1"/>
    </source>
</evidence>
<feature type="domain" description="Myb-like" evidence="10">
    <location>
        <begin position="9"/>
        <end position="61"/>
    </location>
</feature>